<dbReference type="InterPro" id="IPR013747">
    <property type="entry name" value="ACP_syn_III_C"/>
</dbReference>
<sequence>MIVKDRIEILENLKIAATARYIPERVVSNNELSTIMDTSDEWIYPRTGIHNRHVVTDENTSDLATHVAQQLLEKSGWSADELDFIIISTMSPDSLSPHTAAIVQGNIKASKAFAFDLNAACSGFVYGLSAASALLSSGRYRKGMFIGAEVLSKLVDWKDRTVSVLFGDGAGGVLLEQTDESVGLIAEELQSYGEMGNAILTGRFANRNAFSGEILPLDPYFHQDGRSVYGFATREVPKIMNKALDKAGLAADDVDLYLAHQANERIIRSMAKNFGQDLAKFPTNMAEYGNTSAGSTAILLDELVESGQVHPGMKIAFVGFGGGLAIGVQIWQL</sequence>
<dbReference type="NCBIfam" id="NF006829">
    <property type="entry name" value="PRK09352.1"/>
    <property type="match status" value="1"/>
</dbReference>
<dbReference type="Proteomes" id="UP000838102">
    <property type="component" value="Unassembled WGS sequence"/>
</dbReference>
<dbReference type="InterPro" id="IPR013751">
    <property type="entry name" value="ACP_syn_III_N"/>
</dbReference>
<dbReference type="PANTHER" id="PTHR34069:SF2">
    <property type="entry name" value="BETA-KETOACYL-[ACYL-CARRIER-PROTEIN] SYNTHASE III"/>
    <property type="match status" value="1"/>
</dbReference>
<feature type="active site" evidence="9">
    <location>
        <position position="260"/>
    </location>
</feature>
<dbReference type="InterPro" id="IPR016039">
    <property type="entry name" value="Thiolase-like"/>
</dbReference>
<feature type="active site" evidence="9">
    <location>
        <position position="290"/>
    </location>
</feature>
<dbReference type="InterPro" id="IPR004655">
    <property type="entry name" value="FabH"/>
</dbReference>
<dbReference type="PANTHER" id="PTHR34069">
    <property type="entry name" value="3-OXOACYL-[ACYL-CARRIER-PROTEIN] SYNTHASE 3"/>
    <property type="match status" value="1"/>
</dbReference>
<proteinExistence type="inferred from homology"/>
<feature type="region of interest" description="ACP-binding" evidence="9">
    <location>
        <begin position="261"/>
        <end position="265"/>
    </location>
</feature>
<evidence type="ECO:0000256" key="4">
    <source>
        <dbReference type="ARBA" id="ARBA00022679"/>
    </source>
</evidence>
<dbReference type="CDD" id="cd00830">
    <property type="entry name" value="KAS_III"/>
    <property type="match status" value="1"/>
</dbReference>
<dbReference type="Gene3D" id="3.40.47.10">
    <property type="match status" value="1"/>
</dbReference>
<keyword evidence="5 9" id="KW-0276">Fatty acid metabolism</keyword>
<comment type="pathway">
    <text evidence="9">Lipid metabolism; fatty acid biosynthesis.</text>
</comment>
<evidence type="ECO:0000313" key="13">
    <source>
        <dbReference type="Proteomes" id="UP000838102"/>
    </source>
</evidence>
<dbReference type="EC" id="2.3.1.180" evidence="9"/>
<evidence type="ECO:0000256" key="2">
    <source>
        <dbReference type="ARBA" id="ARBA00022490"/>
    </source>
</evidence>
<keyword evidence="13" id="KW-1185">Reference proteome</keyword>
<dbReference type="Pfam" id="PF08545">
    <property type="entry name" value="ACP_syn_III"/>
    <property type="match status" value="1"/>
</dbReference>
<keyword evidence="9" id="KW-0511">Multifunctional enzyme</keyword>
<evidence type="ECO:0000256" key="7">
    <source>
        <dbReference type="ARBA" id="ARBA00023160"/>
    </source>
</evidence>
<comment type="caution">
    <text evidence="12">The sequence shown here is derived from an EMBL/GenBank/DDBJ whole genome shotgun (WGS) entry which is preliminary data.</text>
</comment>
<name>A0ABN8H7S8_9LACO</name>
<keyword evidence="7 9" id="KW-0275">Fatty acid biosynthesis</keyword>
<evidence type="ECO:0000256" key="9">
    <source>
        <dbReference type="HAMAP-Rule" id="MF_01815"/>
    </source>
</evidence>
<comment type="function">
    <text evidence="9">Catalyzes the condensation reaction of fatty acid synthesis by the addition to an acyl acceptor of two carbons from malonyl-ACP. Catalyzes the first condensation reaction which initiates fatty acid synthesis and may therefore play a role in governing the total rate of fatty acid production. Possesses both acetoacetyl-ACP synthase and acetyl transacylase activities. Its substrate specificity determines the biosynthesis of branched-chain and/or straight-chain of fatty acids.</text>
</comment>
<keyword evidence="4 9" id="KW-0808">Transferase</keyword>
<evidence type="ECO:0000256" key="1">
    <source>
        <dbReference type="ARBA" id="ARBA00008642"/>
    </source>
</evidence>
<comment type="similarity">
    <text evidence="1 9">Belongs to the thiolase-like superfamily. FabH family.</text>
</comment>
<evidence type="ECO:0000256" key="6">
    <source>
        <dbReference type="ARBA" id="ARBA00023098"/>
    </source>
</evidence>
<evidence type="ECO:0000313" key="12">
    <source>
        <dbReference type="EMBL" id="CAH1851760.1"/>
    </source>
</evidence>
<evidence type="ECO:0000256" key="5">
    <source>
        <dbReference type="ARBA" id="ARBA00022832"/>
    </source>
</evidence>
<dbReference type="HAMAP" id="MF_01815">
    <property type="entry name" value="FabH"/>
    <property type="match status" value="1"/>
</dbReference>
<keyword evidence="8 9" id="KW-0012">Acyltransferase</keyword>
<evidence type="ECO:0000259" key="10">
    <source>
        <dbReference type="Pfam" id="PF08541"/>
    </source>
</evidence>
<comment type="catalytic activity">
    <reaction evidence="9">
        <text>malonyl-[ACP] + acetyl-CoA + H(+) = 3-oxobutanoyl-[ACP] + CO2 + CoA</text>
        <dbReference type="Rhea" id="RHEA:12080"/>
        <dbReference type="Rhea" id="RHEA-COMP:9623"/>
        <dbReference type="Rhea" id="RHEA-COMP:9625"/>
        <dbReference type="ChEBI" id="CHEBI:15378"/>
        <dbReference type="ChEBI" id="CHEBI:16526"/>
        <dbReference type="ChEBI" id="CHEBI:57287"/>
        <dbReference type="ChEBI" id="CHEBI:57288"/>
        <dbReference type="ChEBI" id="CHEBI:78449"/>
        <dbReference type="ChEBI" id="CHEBI:78450"/>
        <dbReference type="EC" id="2.3.1.180"/>
    </reaction>
</comment>
<keyword evidence="2 9" id="KW-0963">Cytoplasm</keyword>
<dbReference type="GO" id="GO:0033818">
    <property type="term" value="F:beta-ketoacyl-acyl-carrier-protein synthase III activity"/>
    <property type="evidence" value="ECO:0007669"/>
    <property type="project" value="UniProtKB-EC"/>
</dbReference>
<accession>A0ABN8H7S8</accession>
<feature type="active site" evidence="9">
    <location>
        <position position="121"/>
    </location>
</feature>
<reference evidence="12" key="1">
    <citation type="submission" date="2022-03" db="EMBL/GenBank/DDBJ databases">
        <authorList>
            <person name="Hettiarachchi G."/>
        </authorList>
    </citation>
    <scope>NUCLEOTIDE SEQUENCE</scope>
    <source>
        <strain evidence="12">LMG 32447</strain>
    </source>
</reference>
<keyword evidence="3 9" id="KW-0444">Lipid biosynthesis</keyword>
<evidence type="ECO:0000256" key="8">
    <source>
        <dbReference type="ARBA" id="ARBA00023315"/>
    </source>
</evidence>
<comment type="subcellular location">
    <subcellularLocation>
        <location evidence="9">Cytoplasm</location>
    </subcellularLocation>
</comment>
<evidence type="ECO:0000256" key="3">
    <source>
        <dbReference type="ARBA" id="ARBA00022516"/>
    </source>
</evidence>
<dbReference type="EMBL" id="CAKOEU010000002">
    <property type="protein sequence ID" value="CAH1851760.1"/>
    <property type="molecule type" value="Genomic_DNA"/>
</dbReference>
<comment type="domain">
    <text evidence="9">The last Arg residue of the ACP-binding site is essential for the weak association between ACP/AcpP and FabH.</text>
</comment>
<organism evidence="12 13">
    <name type="scientific">Convivina praedatoris</name>
    <dbReference type="NCBI Taxonomy" id="2880963"/>
    <lineage>
        <taxon>Bacteria</taxon>
        <taxon>Bacillati</taxon>
        <taxon>Bacillota</taxon>
        <taxon>Bacilli</taxon>
        <taxon>Lactobacillales</taxon>
        <taxon>Lactobacillaceae</taxon>
        <taxon>Convivina</taxon>
    </lineage>
</organism>
<comment type="subunit">
    <text evidence="9">Homodimer.</text>
</comment>
<dbReference type="NCBIfam" id="TIGR00747">
    <property type="entry name" value="fabH"/>
    <property type="match status" value="1"/>
</dbReference>
<gene>
    <name evidence="12" type="primary">fabH_1</name>
    <name evidence="9" type="synonym">fabH</name>
    <name evidence="12" type="ORF">LMG032447_00398</name>
</gene>
<keyword evidence="6 9" id="KW-0443">Lipid metabolism</keyword>
<dbReference type="SUPFAM" id="SSF53901">
    <property type="entry name" value="Thiolase-like"/>
    <property type="match status" value="1"/>
</dbReference>
<dbReference type="Pfam" id="PF08541">
    <property type="entry name" value="ACP_syn_III_C"/>
    <property type="match status" value="1"/>
</dbReference>
<feature type="domain" description="Beta-ketoacyl-[acyl-carrier-protein] synthase III N-terminal" evidence="11">
    <location>
        <begin position="115"/>
        <end position="193"/>
    </location>
</feature>
<feature type="domain" description="Beta-ketoacyl-[acyl-carrier-protein] synthase III C-terminal" evidence="10">
    <location>
        <begin position="244"/>
        <end position="332"/>
    </location>
</feature>
<protein>
    <recommendedName>
        <fullName evidence="9">Beta-ketoacyl-[acyl-carrier-protein] synthase III</fullName>
        <shortName evidence="9">Beta-ketoacyl-ACP synthase III</shortName>
        <shortName evidence="9">KAS III</shortName>
        <ecNumber evidence="9">2.3.1.180</ecNumber>
    </recommendedName>
    <alternativeName>
        <fullName evidence="9">3-oxoacyl-[acyl-carrier-protein] synthase 3</fullName>
    </alternativeName>
    <alternativeName>
        <fullName evidence="9">3-oxoacyl-[acyl-carrier-protein] synthase III</fullName>
    </alternativeName>
</protein>
<evidence type="ECO:0000259" key="11">
    <source>
        <dbReference type="Pfam" id="PF08545"/>
    </source>
</evidence>